<dbReference type="Gene3D" id="3.20.20.70">
    <property type="entry name" value="Aldolase class I"/>
    <property type="match status" value="1"/>
</dbReference>
<feature type="binding site" evidence="10">
    <location>
        <position position="148"/>
    </location>
    <ligand>
        <name>4-amino-2-methyl-5-(diphosphooxymethyl)pyrimidine</name>
        <dbReference type="ChEBI" id="CHEBI:57841"/>
    </ligand>
</feature>
<evidence type="ECO:0000256" key="12">
    <source>
        <dbReference type="RuleBase" id="RU004253"/>
    </source>
</evidence>
<evidence type="ECO:0000256" key="8">
    <source>
        <dbReference type="ARBA" id="ARBA00047851"/>
    </source>
</evidence>
<evidence type="ECO:0000256" key="1">
    <source>
        <dbReference type="ARBA" id="ARBA00003814"/>
    </source>
</evidence>
<evidence type="ECO:0000256" key="9">
    <source>
        <dbReference type="ARBA" id="ARBA00047883"/>
    </source>
</evidence>
<dbReference type="InterPro" id="IPR022998">
    <property type="entry name" value="ThiamineP_synth_TenI"/>
</dbReference>
<proteinExistence type="inferred from homology"/>
<feature type="binding site" evidence="10">
    <location>
        <position position="72"/>
    </location>
    <ligand>
        <name>4-amino-2-methyl-5-(diphosphooxymethyl)pyrimidine</name>
        <dbReference type="ChEBI" id="CHEBI:57841"/>
    </ligand>
</feature>
<evidence type="ECO:0000256" key="3">
    <source>
        <dbReference type="ARBA" id="ARBA00022679"/>
    </source>
</evidence>
<comment type="catalytic activity">
    <reaction evidence="9 10 11">
        <text>2-[(2R,5Z)-2-carboxy-4-methylthiazol-5(2H)-ylidene]ethyl phosphate + 4-amino-2-methyl-5-(diphosphooxymethyl)pyrimidine + 2 H(+) = thiamine phosphate + CO2 + diphosphate</text>
        <dbReference type="Rhea" id="RHEA:47844"/>
        <dbReference type="ChEBI" id="CHEBI:15378"/>
        <dbReference type="ChEBI" id="CHEBI:16526"/>
        <dbReference type="ChEBI" id="CHEBI:33019"/>
        <dbReference type="ChEBI" id="CHEBI:37575"/>
        <dbReference type="ChEBI" id="CHEBI:57841"/>
        <dbReference type="ChEBI" id="CHEBI:62899"/>
        <dbReference type="EC" id="2.5.1.3"/>
    </reaction>
</comment>
<feature type="binding site" evidence="10">
    <location>
        <begin position="196"/>
        <end position="197"/>
    </location>
    <ligand>
        <name>2-[(2R,5Z)-2-carboxy-4-methylthiazol-5(2H)-ylidene]ethyl phosphate</name>
        <dbReference type="ChEBI" id="CHEBI:62899"/>
    </ligand>
</feature>
<sequence>MSARRAPDLSVYLVTDAALCGARGVASVVADAVAGGAGIVQLREKHAPDADVLRELERVAAAVDGRATLVVNDRLDVVLAARERGIPVDGVHLGQGDAAVLRARDLLGPDAIVGLTANTRAHVDAVARMPRRTVDYLGVGVIRPTATKADHPPALGVDGFARIAAAAEAPCVAIGGVGVADAAPLRAGGAAGIAVVSAICAAPDPRAATAAFVAAWAAASVTTLRESTR</sequence>
<feature type="binding site" evidence="10">
    <location>
        <position position="176"/>
    </location>
    <ligand>
        <name>2-[(2R,5Z)-2-carboxy-4-methylthiazol-5(2H)-ylidene]ethyl phosphate</name>
        <dbReference type="ChEBI" id="CHEBI:62899"/>
    </ligand>
</feature>
<dbReference type="EC" id="2.5.1.3" evidence="10"/>
<evidence type="ECO:0000256" key="7">
    <source>
        <dbReference type="ARBA" id="ARBA00047334"/>
    </source>
</evidence>
<evidence type="ECO:0000256" key="5">
    <source>
        <dbReference type="ARBA" id="ARBA00022842"/>
    </source>
</evidence>
<dbReference type="PANTHER" id="PTHR20857">
    <property type="entry name" value="THIAMINE-PHOSPHATE PYROPHOSPHORYLASE"/>
    <property type="match status" value="1"/>
</dbReference>
<accession>A0ABM8H3C8</accession>
<feature type="binding site" evidence="10">
    <location>
        <begin position="41"/>
        <end position="45"/>
    </location>
    <ligand>
        <name>4-amino-2-methyl-5-(diphosphooxymethyl)pyrimidine</name>
        <dbReference type="ChEBI" id="CHEBI:57841"/>
    </ligand>
</feature>
<comment type="cofactor">
    <cofactor evidence="10">
        <name>Mg(2+)</name>
        <dbReference type="ChEBI" id="CHEBI:18420"/>
    </cofactor>
    <text evidence="10">Binds 1 Mg(2+) ion per subunit.</text>
</comment>
<dbReference type="PANTHER" id="PTHR20857:SF15">
    <property type="entry name" value="THIAMINE-PHOSPHATE SYNTHASE"/>
    <property type="match status" value="1"/>
</dbReference>
<dbReference type="HAMAP" id="MF_00097">
    <property type="entry name" value="TMP_synthase"/>
    <property type="match status" value="1"/>
</dbReference>
<evidence type="ECO:0000256" key="2">
    <source>
        <dbReference type="ARBA" id="ARBA00005165"/>
    </source>
</evidence>
<dbReference type="EMBL" id="AP027734">
    <property type="protein sequence ID" value="BDZ55306.1"/>
    <property type="molecule type" value="Genomic_DNA"/>
</dbReference>
<comment type="pathway">
    <text evidence="2 10 12">Cofactor biosynthesis; thiamine diphosphate biosynthesis; thiamine phosphate from 4-amino-2-methyl-5-diphosphomethylpyrimidine and 4-methyl-5-(2-phosphoethyl)-thiazole: step 1/1.</text>
</comment>
<evidence type="ECO:0000256" key="11">
    <source>
        <dbReference type="RuleBase" id="RU003826"/>
    </source>
</evidence>
<feature type="binding site" evidence="10">
    <location>
        <begin position="145"/>
        <end position="147"/>
    </location>
    <ligand>
        <name>2-[(2R,5Z)-2-carboxy-4-methylthiazol-5(2H)-ylidene]ethyl phosphate</name>
        <dbReference type="ChEBI" id="CHEBI:62899"/>
    </ligand>
</feature>
<evidence type="ECO:0000256" key="6">
    <source>
        <dbReference type="ARBA" id="ARBA00022977"/>
    </source>
</evidence>
<dbReference type="InterPro" id="IPR036206">
    <property type="entry name" value="ThiamineP_synth_sf"/>
</dbReference>
<organism evidence="14 15">
    <name type="scientific">Agromyces marinus</name>
    <dbReference type="NCBI Taxonomy" id="1389020"/>
    <lineage>
        <taxon>Bacteria</taxon>
        <taxon>Bacillati</taxon>
        <taxon>Actinomycetota</taxon>
        <taxon>Actinomycetes</taxon>
        <taxon>Micrococcales</taxon>
        <taxon>Microbacteriaceae</taxon>
        <taxon>Agromyces</taxon>
    </lineage>
</organism>
<keyword evidence="3 10" id="KW-0808">Transferase</keyword>
<reference evidence="15" key="1">
    <citation type="journal article" date="2019" name="Int. J. Syst. Evol. Microbiol.">
        <title>The Global Catalogue of Microorganisms (GCM) 10K type strain sequencing project: providing services to taxonomists for standard genome sequencing and annotation.</title>
        <authorList>
            <consortium name="The Broad Institute Genomics Platform"/>
            <consortium name="The Broad Institute Genome Sequencing Center for Infectious Disease"/>
            <person name="Wu L."/>
            <person name="Ma J."/>
        </authorList>
    </citation>
    <scope>NUCLEOTIDE SEQUENCE [LARGE SCALE GENOMIC DNA]</scope>
    <source>
        <strain evidence="15">NBRC 109019</strain>
    </source>
</reference>
<feature type="binding site" evidence="10">
    <location>
        <position position="97"/>
    </location>
    <ligand>
        <name>Mg(2+)</name>
        <dbReference type="ChEBI" id="CHEBI:18420"/>
    </ligand>
</feature>
<feature type="domain" description="Thiamine phosphate synthase/TenI" evidence="13">
    <location>
        <begin position="11"/>
        <end position="199"/>
    </location>
</feature>
<keyword evidence="15" id="KW-1185">Reference proteome</keyword>
<feature type="binding site" evidence="10">
    <location>
        <position position="116"/>
    </location>
    <ligand>
        <name>4-amino-2-methyl-5-(diphosphooxymethyl)pyrimidine</name>
        <dbReference type="ChEBI" id="CHEBI:57841"/>
    </ligand>
</feature>
<comment type="similarity">
    <text evidence="10 11">Belongs to the thiamine-phosphate synthase family.</text>
</comment>
<keyword evidence="5 10" id="KW-0460">Magnesium</keyword>
<comment type="catalytic activity">
    <reaction evidence="7 10 11">
        <text>4-methyl-5-(2-phosphooxyethyl)-thiazole + 4-amino-2-methyl-5-(diphosphooxymethyl)pyrimidine + H(+) = thiamine phosphate + diphosphate</text>
        <dbReference type="Rhea" id="RHEA:22328"/>
        <dbReference type="ChEBI" id="CHEBI:15378"/>
        <dbReference type="ChEBI" id="CHEBI:33019"/>
        <dbReference type="ChEBI" id="CHEBI:37575"/>
        <dbReference type="ChEBI" id="CHEBI:57841"/>
        <dbReference type="ChEBI" id="CHEBI:58296"/>
        <dbReference type="EC" id="2.5.1.3"/>
    </reaction>
</comment>
<dbReference type="RefSeq" id="WP_234659886.1">
    <property type="nucleotide sequence ID" value="NZ_AP027734.1"/>
</dbReference>
<evidence type="ECO:0000256" key="4">
    <source>
        <dbReference type="ARBA" id="ARBA00022723"/>
    </source>
</evidence>
<dbReference type="Proteomes" id="UP001321477">
    <property type="component" value="Chromosome"/>
</dbReference>
<dbReference type="InterPro" id="IPR034291">
    <property type="entry name" value="TMP_synthase"/>
</dbReference>
<keyword evidence="4 10" id="KW-0479">Metal-binding</keyword>
<evidence type="ECO:0000313" key="15">
    <source>
        <dbReference type="Proteomes" id="UP001321477"/>
    </source>
</evidence>
<name>A0ABM8H3C8_9MICO</name>
<dbReference type="NCBIfam" id="TIGR00693">
    <property type="entry name" value="thiE"/>
    <property type="match status" value="1"/>
</dbReference>
<dbReference type="CDD" id="cd00564">
    <property type="entry name" value="TMP_TenI"/>
    <property type="match status" value="1"/>
</dbReference>
<evidence type="ECO:0000259" key="13">
    <source>
        <dbReference type="Pfam" id="PF02581"/>
    </source>
</evidence>
<feature type="binding site" evidence="10">
    <location>
        <position position="73"/>
    </location>
    <ligand>
        <name>Mg(2+)</name>
        <dbReference type="ChEBI" id="CHEBI:18420"/>
    </ligand>
</feature>
<comment type="function">
    <text evidence="1 10">Condenses 4-methyl-5-(beta-hydroxyethyl)thiazole monophosphate (THZ-P) and 2-methyl-4-amino-5-hydroxymethyl pyrimidine pyrophosphate (HMP-PP) to form thiamine monophosphate (TMP).</text>
</comment>
<evidence type="ECO:0000313" key="14">
    <source>
        <dbReference type="EMBL" id="BDZ55306.1"/>
    </source>
</evidence>
<keyword evidence="6 10" id="KW-0784">Thiamine biosynthesis</keyword>
<dbReference type="SUPFAM" id="SSF51391">
    <property type="entry name" value="Thiamin phosphate synthase"/>
    <property type="match status" value="1"/>
</dbReference>
<protein>
    <recommendedName>
        <fullName evidence="10">Thiamine-phosphate synthase</fullName>
        <shortName evidence="10">TP synthase</shortName>
        <shortName evidence="10">TPS</shortName>
        <ecNumber evidence="10">2.5.1.3</ecNumber>
    </recommendedName>
    <alternativeName>
        <fullName evidence="10">Thiamine-phosphate pyrophosphorylase</fullName>
        <shortName evidence="10">TMP pyrophosphorylase</shortName>
        <shortName evidence="10">TMP-PPase</shortName>
    </alternativeName>
</protein>
<comment type="catalytic activity">
    <reaction evidence="8 10 11">
        <text>2-(2-carboxy-4-methylthiazol-5-yl)ethyl phosphate + 4-amino-2-methyl-5-(diphosphooxymethyl)pyrimidine + 2 H(+) = thiamine phosphate + CO2 + diphosphate</text>
        <dbReference type="Rhea" id="RHEA:47848"/>
        <dbReference type="ChEBI" id="CHEBI:15378"/>
        <dbReference type="ChEBI" id="CHEBI:16526"/>
        <dbReference type="ChEBI" id="CHEBI:33019"/>
        <dbReference type="ChEBI" id="CHEBI:37575"/>
        <dbReference type="ChEBI" id="CHEBI:57841"/>
        <dbReference type="ChEBI" id="CHEBI:62890"/>
        <dbReference type="EC" id="2.5.1.3"/>
    </reaction>
</comment>
<dbReference type="Pfam" id="PF02581">
    <property type="entry name" value="TMP-TENI"/>
    <property type="match status" value="1"/>
</dbReference>
<dbReference type="InterPro" id="IPR013785">
    <property type="entry name" value="Aldolase_TIM"/>
</dbReference>
<evidence type="ECO:0000256" key="10">
    <source>
        <dbReference type="HAMAP-Rule" id="MF_00097"/>
    </source>
</evidence>
<gene>
    <name evidence="10 14" type="primary">thiE</name>
    <name evidence="14" type="ORF">GCM10025870_23790</name>
</gene>